<dbReference type="Proteomes" id="UP000324800">
    <property type="component" value="Unassembled WGS sequence"/>
</dbReference>
<evidence type="ECO:0000313" key="3">
    <source>
        <dbReference type="Proteomes" id="UP000324800"/>
    </source>
</evidence>
<sequence length="140" mass="16173">MDQVLHKDSILLLQLFWLLIVIRLEPVDVGINNSRRTNFSMNLHAIWPVYELAKRTAAITQEEQVIIKVSAGGDGHQSSTTRIARENTFRGTDLIPRSPETLLKQIYAKQFIATKASNRPTIQLDERAERRRVRLLRKKK</sequence>
<evidence type="ECO:0000313" key="2">
    <source>
        <dbReference type="EMBL" id="KAA6373180.1"/>
    </source>
</evidence>
<name>A0A5J4USQ3_9EUKA</name>
<protein>
    <submittedName>
        <fullName evidence="2">Uncharacterized protein</fullName>
    </submittedName>
</protein>
<dbReference type="EMBL" id="SNRW01012960">
    <property type="protein sequence ID" value="KAA6373180.1"/>
    <property type="molecule type" value="Genomic_DNA"/>
</dbReference>
<reference evidence="2 3" key="1">
    <citation type="submission" date="2019-03" db="EMBL/GenBank/DDBJ databases">
        <title>Single cell metagenomics reveals metabolic interactions within the superorganism composed of flagellate Streblomastix strix and complex community of Bacteroidetes bacteria on its surface.</title>
        <authorList>
            <person name="Treitli S.C."/>
            <person name="Kolisko M."/>
            <person name="Husnik F."/>
            <person name="Keeling P."/>
            <person name="Hampl V."/>
        </authorList>
    </citation>
    <scope>NUCLEOTIDE SEQUENCE [LARGE SCALE GENOMIC DNA]</scope>
    <source>
        <strain evidence="2">ST1C</strain>
    </source>
</reference>
<feature type="signal peptide" evidence="1">
    <location>
        <begin position="1"/>
        <end position="24"/>
    </location>
</feature>
<accession>A0A5J4USQ3</accession>
<evidence type="ECO:0000256" key="1">
    <source>
        <dbReference type="SAM" id="SignalP"/>
    </source>
</evidence>
<comment type="caution">
    <text evidence="2">The sequence shown here is derived from an EMBL/GenBank/DDBJ whole genome shotgun (WGS) entry which is preliminary data.</text>
</comment>
<keyword evidence="1" id="KW-0732">Signal</keyword>
<dbReference type="AlphaFoldDB" id="A0A5J4USQ3"/>
<feature type="chain" id="PRO_5023892056" evidence="1">
    <location>
        <begin position="25"/>
        <end position="140"/>
    </location>
</feature>
<organism evidence="2 3">
    <name type="scientific">Streblomastix strix</name>
    <dbReference type="NCBI Taxonomy" id="222440"/>
    <lineage>
        <taxon>Eukaryota</taxon>
        <taxon>Metamonada</taxon>
        <taxon>Preaxostyla</taxon>
        <taxon>Oxymonadida</taxon>
        <taxon>Streblomastigidae</taxon>
        <taxon>Streblomastix</taxon>
    </lineage>
</organism>
<gene>
    <name evidence="2" type="ORF">EZS28_031293</name>
</gene>
<proteinExistence type="predicted"/>